<reference evidence="2" key="2">
    <citation type="submission" date="2011-02" db="EMBL/GenBank/DDBJ databases">
        <title>The complete genome of Fluviicola taffensis DSM 16823.</title>
        <authorList>
            <consortium name="US DOE Joint Genome Institute (JGI-PGF)"/>
            <person name="Lucas S."/>
            <person name="Copeland A."/>
            <person name="Lapidus A."/>
            <person name="Bruce D."/>
            <person name="Goodwin L."/>
            <person name="Pitluck S."/>
            <person name="Kyrpides N."/>
            <person name="Mavromatis K."/>
            <person name="Ivanova N."/>
            <person name="Mikhailova N."/>
            <person name="Pagani I."/>
            <person name="Chertkov O."/>
            <person name="Detter J.C."/>
            <person name="Han C."/>
            <person name="Tapia R."/>
            <person name="Land M."/>
            <person name="Hauser L."/>
            <person name="Markowitz V."/>
            <person name="Cheng J.-F."/>
            <person name="Hugenholtz P."/>
            <person name="Woyke T."/>
            <person name="Wu D."/>
            <person name="Tindall B."/>
            <person name="Pomrenke H.G."/>
            <person name="Brambilla E."/>
            <person name="Klenk H.-P."/>
            <person name="Eisen J.A."/>
        </authorList>
    </citation>
    <scope>NUCLEOTIDE SEQUENCE [LARGE SCALE GENOMIC DNA]</scope>
    <source>
        <strain evidence="2">DSM 16823 / RW262 / RW262</strain>
    </source>
</reference>
<dbReference type="Proteomes" id="UP000007463">
    <property type="component" value="Chromosome"/>
</dbReference>
<dbReference type="STRING" id="755732.Fluta_2903"/>
<sequence>MLVQDKDYVFYEDSGVMNSKQPMKILNATVVGTKNYVFFIPTKTTGLFLILDTIKNHSYFQGISIPEGVKKLIDSSNSVGDLEESLKALLQDDEKYVHFILDWPSFKFKGFLGKHTLRLGKGGTGAWSSVTVNGKGKSKAFRTYYGQ</sequence>
<proteinExistence type="predicted"/>
<gene>
    <name evidence="1" type="ordered locus">Fluta_2903</name>
</gene>
<name>F2IIF6_FLUTR</name>
<dbReference type="OrthoDB" id="9824972at2"/>
<dbReference type="KEGG" id="fte:Fluta_2903"/>
<dbReference type="AlphaFoldDB" id="F2IIF6"/>
<evidence type="ECO:0000313" key="1">
    <source>
        <dbReference type="EMBL" id="AEA44882.1"/>
    </source>
</evidence>
<dbReference type="EMBL" id="CP002542">
    <property type="protein sequence ID" value="AEA44882.1"/>
    <property type="molecule type" value="Genomic_DNA"/>
</dbReference>
<dbReference type="HOGENOM" id="CLU_1765334_0_0_10"/>
<protein>
    <submittedName>
        <fullName evidence="1">Uncharacterized protein</fullName>
    </submittedName>
</protein>
<dbReference type="RefSeq" id="WP_013687651.1">
    <property type="nucleotide sequence ID" value="NC_015321.1"/>
</dbReference>
<reference evidence="1 2" key="1">
    <citation type="journal article" date="2011" name="Stand. Genomic Sci.">
        <title>Complete genome sequence of the gliding freshwater bacterium Fluviicola taffensis type strain (RW262).</title>
        <authorList>
            <person name="Woyke T."/>
            <person name="Chertkov O."/>
            <person name="Lapidus A."/>
            <person name="Nolan M."/>
            <person name="Lucas S."/>
            <person name="Del Rio T.G."/>
            <person name="Tice H."/>
            <person name="Cheng J.F."/>
            <person name="Tapia R."/>
            <person name="Han C."/>
            <person name="Goodwin L."/>
            <person name="Pitluck S."/>
            <person name="Liolios K."/>
            <person name="Pagani I."/>
            <person name="Ivanova N."/>
            <person name="Huntemann M."/>
            <person name="Mavromatis K."/>
            <person name="Mikhailova N."/>
            <person name="Pati A."/>
            <person name="Chen A."/>
            <person name="Palaniappan K."/>
            <person name="Land M."/>
            <person name="Hauser L."/>
            <person name="Brambilla E.M."/>
            <person name="Rohde M."/>
            <person name="Mwirichia R."/>
            <person name="Sikorski J."/>
            <person name="Tindall B.J."/>
            <person name="Goker M."/>
            <person name="Bristow J."/>
            <person name="Eisen J.A."/>
            <person name="Markowitz V."/>
            <person name="Hugenholtz P."/>
            <person name="Klenk H.P."/>
            <person name="Kyrpides N.C."/>
        </authorList>
    </citation>
    <scope>NUCLEOTIDE SEQUENCE [LARGE SCALE GENOMIC DNA]</scope>
    <source>
        <strain evidence="2">DSM 16823 / RW262 / RW262</strain>
    </source>
</reference>
<accession>F2IIF6</accession>
<organism evidence="1 2">
    <name type="scientific">Fluviicola taffensis (strain DSM 16823 / NCIMB 13979 / RW262)</name>
    <dbReference type="NCBI Taxonomy" id="755732"/>
    <lineage>
        <taxon>Bacteria</taxon>
        <taxon>Pseudomonadati</taxon>
        <taxon>Bacteroidota</taxon>
        <taxon>Flavobacteriia</taxon>
        <taxon>Flavobacteriales</taxon>
        <taxon>Crocinitomicaceae</taxon>
        <taxon>Fluviicola</taxon>
    </lineage>
</organism>
<keyword evidence="2" id="KW-1185">Reference proteome</keyword>
<evidence type="ECO:0000313" key="2">
    <source>
        <dbReference type="Proteomes" id="UP000007463"/>
    </source>
</evidence>